<comment type="caution">
    <text evidence="1">The sequence shown here is derived from an EMBL/GenBank/DDBJ whole genome shotgun (WGS) entry which is preliminary data.</text>
</comment>
<gene>
    <name evidence="1" type="ORF">GcM3_135016</name>
</gene>
<evidence type="ECO:0000313" key="1">
    <source>
        <dbReference type="EMBL" id="RKF64001.1"/>
    </source>
</evidence>
<evidence type="ECO:0000313" key="2">
    <source>
        <dbReference type="Proteomes" id="UP000283383"/>
    </source>
</evidence>
<organism evidence="1 2">
    <name type="scientific">Golovinomyces cichoracearum</name>
    <dbReference type="NCBI Taxonomy" id="62708"/>
    <lineage>
        <taxon>Eukaryota</taxon>
        <taxon>Fungi</taxon>
        <taxon>Dikarya</taxon>
        <taxon>Ascomycota</taxon>
        <taxon>Pezizomycotina</taxon>
        <taxon>Leotiomycetes</taxon>
        <taxon>Erysiphales</taxon>
        <taxon>Erysiphaceae</taxon>
        <taxon>Golovinomyces</taxon>
    </lineage>
</organism>
<proteinExistence type="predicted"/>
<sequence>MHAVTKEDSYDSSESTEKSAKFVFHQCYDSEIFQGILPDPGAAVVSTAGQNQVIMLRKVMSITI</sequence>
<dbReference type="AlphaFoldDB" id="A0A420I2Z0"/>
<dbReference type="Proteomes" id="UP000283383">
    <property type="component" value="Unassembled WGS sequence"/>
</dbReference>
<accession>A0A420I2Z0</accession>
<dbReference type="EMBL" id="MCBQ01013564">
    <property type="protein sequence ID" value="RKF64001.1"/>
    <property type="molecule type" value="Genomic_DNA"/>
</dbReference>
<name>A0A420I2Z0_9PEZI</name>
<keyword evidence="2" id="KW-1185">Reference proteome</keyword>
<protein>
    <submittedName>
        <fullName evidence="1">Uncharacterized protein</fullName>
    </submittedName>
</protein>
<reference evidence="1 2" key="1">
    <citation type="journal article" date="2018" name="BMC Genomics">
        <title>Comparative genome analyses reveal sequence features reflecting distinct modes of host-adaptation between dicot and monocot powdery mildew.</title>
        <authorList>
            <person name="Wu Y."/>
            <person name="Ma X."/>
            <person name="Pan Z."/>
            <person name="Kale S.D."/>
            <person name="Song Y."/>
            <person name="King H."/>
            <person name="Zhang Q."/>
            <person name="Presley C."/>
            <person name="Deng X."/>
            <person name="Wei C.I."/>
            <person name="Xiao S."/>
        </authorList>
    </citation>
    <scope>NUCLEOTIDE SEQUENCE [LARGE SCALE GENOMIC DNA]</scope>
    <source>
        <strain evidence="1">UMSG3</strain>
    </source>
</reference>